<comment type="caution">
    <text evidence="1">The sequence shown here is derived from an EMBL/GenBank/DDBJ whole genome shotgun (WGS) entry which is preliminary data.</text>
</comment>
<dbReference type="EMBL" id="LIAE01008900">
    <property type="protein sequence ID" value="PAV71885.1"/>
    <property type="molecule type" value="Genomic_DNA"/>
</dbReference>
<dbReference type="PANTHER" id="PTHR11092">
    <property type="entry name" value="SUGAR NUCLEOTIDE EPIMERASE RELATED"/>
    <property type="match status" value="1"/>
</dbReference>
<dbReference type="AlphaFoldDB" id="A0A2A2KD65"/>
<dbReference type="OrthoDB" id="5775002at2759"/>
<dbReference type="SUPFAM" id="SSF51735">
    <property type="entry name" value="NAD(P)-binding Rossmann-fold domains"/>
    <property type="match status" value="1"/>
</dbReference>
<dbReference type="Proteomes" id="UP000218231">
    <property type="component" value="Unassembled WGS sequence"/>
</dbReference>
<dbReference type="STRING" id="2018661.A0A2A2KD65"/>
<evidence type="ECO:0000313" key="2">
    <source>
        <dbReference type="Proteomes" id="UP000218231"/>
    </source>
</evidence>
<evidence type="ECO:0008006" key="3">
    <source>
        <dbReference type="Google" id="ProtNLM"/>
    </source>
</evidence>
<organism evidence="1 2">
    <name type="scientific">Diploscapter pachys</name>
    <dbReference type="NCBI Taxonomy" id="2018661"/>
    <lineage>
        <taxon>Eukaryota</taxon>
        <taxon>Metazoa</taxon>
        <taxon>Ecdysozoa</taxon>
        <taxon>Nematoda</taxon>
        <taxon>Chromadorea</taxon>
        <taxon>Rhabditida</taxon>
        <taxon>Rhabditina</taxon>
        <taxon>Rhabditomorpha</taxon>
        <taxon>Rhabditoidea</taxon>
        <taxon>Rhabditidae</taxon>
        <taxon>Diploscapter</taxon>
    </lineage>
</organism>
<proteinExistence type="predicted"/>
<dbReference type="Gene3D" id="3.40.50.720">
    <property type="entry name" value="NAD(P)-binding Rossmann-like Domain"/>
    <property type="match status" value="1"/>
</dbReference>
<dbReference type="PANTHER" id="PTHR11092:SF0">
    <property type="entry name" value="EPIMERASE FAMILY PROTEIN SDR39U1"/>
    <property type="match status" value="1"/>
</dbReference>
<evidence type="ECO:0000313" key="1">
    <source>
        <dbReference type="EMBL" id="PAV71885.1"/>
    </source>
</evidence>
<gene>
    <name evidence="1" type="ORF">WR25_09995</name>
</gene>
<accession>A0A2A2KD65</accession>
<keyword evidence="2" id="KW-1185">Reference proteome</keyword>
<sequence length="119" mass="13404">MPWVHIDDQIALIDFLMQHKEASGPYNACAPEPVRNREFAKRLGRTLHRPAFMPTPALLLKAVLGELSTLLLGSPLVVLTRRLRQAMLEHWPHGPVEIAMRYGEPALPDVLERLATQVP</sequence>
<protein>
    <recommendedName>
        <fullName evidence="3">DUF1731 domain-containing protein</fullName>
    </recommendedName>
</protein>
<reference evidence="1 2" key="1">
    <citation type="journal article" date="2017" name="Curr. Biol.">
        <title>Genome architecture and evolution of a unichromosomal asexual nematode.</title>
        <authorList>
            <person name="Fradin H."/>
            <person name="Zegar C."/>
            <person name="Gutwein M."/>
            <person name="Lucas J."/>
            <person name="Kovtun M."/>
            <person name="Corcoran D."/>
            <person name="Baugh L.R."/>
            <person name="Kiontke K."/>
            <person name="Gunsalus K."/>
            <person name="Fitch D.H."/>
            <person name="Piano F."/>
        </authorList>
    </citation>
    <scope>NUCLEOTIDE SEQUENCE [LARGE SCALE GENOMIC DNA]</scope>
    <source>
        <strain evidence="1">PF1309</strain>
    </source>
</reference>
<dbReference type="InterPro" id="IPR036291">
    <property type="entry name" value="NAD(P)-bd_dom_sf"/>
</dbReference>
<name>A0A2A2KD65_9BILA</name>